<reference evidence="1" key="1">
    <citation type="submission" date="2018-02" db="EMBL/GenBank/DDBJ databases">
        <title>Rhizophora mucronata_Transcriptome.</title>
        <authorList>
            <person name="Meera S.P."/>
            <person name="Sreeshan A."/>
            <person name="Augustine A."/>
        </authorList>
    </citation>
    <scope>NUCLEOTIDE SEQUENCE</scope>
    <source>
        <tissue evidence="1">Leaf</tissue>
    </source>
</reference>
<sequence length="12" mass="1493">MSERERILNLCE</sequence>
<name>A0A2P2NS71_RHIMU</name>
<accession>A0A2P2NS71</accession>
<organism evidence="1">
    <name type="scientific">Rhizophora mucronata</name>
    <name type="common">Asiatic mangrove</name>
    <dbReference type="NCBI Taxonomy" id="61149"/>
    <lineage>
        <taxon>Eukaryota</taxon>
        <taxon>Viridiplantae</taxon>
        <taxon>Streptophyta</taxon>
        <taxon>Embryophyta</taxon>
        <taxon>Tracheophyta</taxon>
        <taxon>Spermatophyta</taxon>
        <taxon>Magnoliopsida</taxon>
        <taxon>eudicotyledons</taxon>
        <taxon>Gunneridae</taxon>
        <taxon>Pentapetalae</taxon>
        <taxon>rosids</taxon>
        <taxon>fabids</taxon>
        <taxon>Malpighiales</taxon>
        <taxon>Rhizophoraceae</taxon>
        <taxon>Rhizophora</taxon>
    </lineage>
</organism>
<dbReference type="EMBL" id="GGEC01064829">
    <property type="protein sequence ID" value="MBX45313.1"/>
    <property type="molecule type" value="Transcribed_RNA"/>
</dbReference>
<protein>
    <submittedName>
        <fullName evidence="1">Uncharacterized protein</fullName>
    </submittedName>
</protein>
<evidence type="ECO:0000313" key="1">
    <source>
        <dbReference type="EMBL" id="MBX45313.1"/>
    </source>
</evidence>
<proteinExistence type="predicted"/>